<dbReference type="PROSITE" id="PS51257">
    <property type="entry name" value="PROKAR_LIPOPROTEIN"/>
    <property type="match status" value="1"/>
</dbReference>
<evidence type="ECO:0000313" key="3">
    <source>
        <dbReference type="EMBL" id="MBC1173058.1"/>
    </source>
</evidence>
<feature type="domain" description="MD-2-related lipid-recognition" evidence="2">
    <location>
        <begin position="23"/>
        <end position="154"/>
    </location>
</feature>
<feature type="chain" id="PRO_5029022453" evidence="1">
    <location>
        <begin position="19"/>
        <end position="159"/>
    </location>
</feature>
<dbReference type="InterPro" id="IPR014756">
    <property type="entry name" value="Ig_E-set"/>
</dbReference>
<feature type="signal peptide" evidence="1">
    <location>
        <begin position="1"/>
        <end position="18"/>
    </location>
</feature>
<reference evidence="3" key="1">
    <citation type="journal article" date="2020" name="BMC">
        <title>Leishmania infection induces a limited differential gene expression in the sand fly midgut.</title>
        <authorList>
            <person name="Coutinho-Abreu I.V."/>
            <person name="Serafim T.D."/>
            <person name="Meneses C."/>
            <person name="Kamhawi S."/>
            <person name="Oliveira F."/>
            <person name="Valenzuela J.G."/>
        </authorList>
    </citation>
    <scope>NUCLEOTIDE SEQUENCE</scope>
    <source>
        <strain evidence="3">Jacobina</strain>
        <tissue evidence="3">Midgut</tissue>
    </source>
</reference>
<keyword evidence="1" id="KW-0732">Signal</keyword>
<protein>
    <submittedName>
        <fullName evidence="3">Putative secreted protein</fullName>
    </submittedName>
</protein>
<dbReference type="SUPFAM" id="SSF81296">
    <property type="entry name" value="E set domains"/>
    <property type="match status" value="1"/>
</dbReference>
<evidence type="ECO:0000259" key="2">
    <source>
        <dbReference type="Pfam" id="PF02221"/>
    </source>
</evidence>
<dbReference type="InterPro" id="IPR003172">
    <property type="entry name" value="ML_dom"/>
</dbReference>
<accession>A0A7G3AML6</accession>
<dbReference type="EMBL" id="GITU01004355">
    <property type="protein sequence ID" value="MBC1173058.1"/>
    <property type="molecule type" value="Transcribed_RNA"/>
</dbReference>
<dbReference type="Gene3D" id="2.60.40.770">
    <property type="match status" value="1"/>
</dbReference>
<proteinExistence type="predicted"/>
<sequence length="159" mass="16506">MYKIILIIPLVCFGAVWCGPVTLSACTGIPAQTPPPQMLTYVNITGCAGTTCTINAGSTESVEVAFTSAGNYPRLYVNGTATVAGVQLAPQQISTCDSSVTGTNRCPIVPGRVVLSTSRSDLSIVRGTYTATLQLRIGSNTAVTPILFCSQATLTITVN</sequence>
<dbReference type="Pfam" id="PF02221">
    <property type="entry name" value="E1_DerP2_DerF2"/>
    <property type="match status" value="1"/>
</dbReference>
<organism evidence="3">
    <name type="scientific">Lutzomyia longipalpis</name>
    <name type="common">Sand fly</name>
    <dbReference type="NCBI Taxonomy" id="7200"/>
    <lineage>
        <taxon>Eukaryota</taxon>
        <taxon>Metazoa</taxon>
        <taxon>Ecdysozoa</taxon>
        <taxon>Arthropoda</taxon>
        <taxon>Hexapoda</taxon>
        <taxon>Insecta</taxon>
        <taxon>Pterygota</taxon>
        <taxon>Neoptera</taxon>
        <taxon>Endopterygota</taxon>
        <taxon>Diptera</taxon>
        <taxon>Nematocera</taxon>
        <taxon>Psychodoidea</taxon>
        <taxon>Psychodidae</taxon>
        <taxon>Lutzomyia</taxon>
        <taxon>Lutzomyia</taxon>
    </lineage>
</organism>
<dbReference type="AlphaFoldDB" id="A0A7G3AML6"/>
<name>A0A7G3AML6_LUTLO</name>
<evidence type="ECO:0000256" key="1">
    <source>
        <dbReference type="SAM" id="SignalP"/>
    </source>
</evidence>